<keyword evidence="4 8" id="KW-0547">Nucleotide-binding</keyword>
<keyword evidence="6 8" id="KW-0346">Stress response</keyword>
<dbReference type="AlphaFoldDB" id="A0A3M5EWU7"/>
<dbReference type="InterPro" id="IPR007813">
    <property type="entry name" value="PilN"/>
</dbReference>
<dbReference type="EMBL" id="RBSQ01000074">
    <property type="protein sequence ID" value="RMS65613.1"/>
    <property type="molecule type" value="Genomic_DNA"/>
</dbReference>
<name>A0A3M5EWU7_PSEAI</name>
<comment type="similarity">
    <text evidence="1 8 9">Belongs to the heat shock protein 70 family.</text>
</comment>
<dbReference type="Gene3D" id="3.30.420.40">
    <property type="match status" value="2"/>
</dbReference>
<evidence type="ECO:0000313" key="11">
    <source>
        <dbReference type="EMBL" id="RMS65613.1"/>
    </source>
</evidence>
<dbReference type="InterPro" id="IPR013126">
    <property type="entry name" value="Hsp_70_fam"/>
</dbReference>
<dbReference type="PROSITE" id="PS00329">
    <property type="entry name" value="HSP70_2"/>
    <property type="match status" value="1"/>
</dbReference>
<evidence type="ECO:0000256" key="8">
    <source>
        <dbReference type="HAMAP-Rule" id="MF_00332"/>
    </source>
</evidence>
<evidence type="ECO:0000256" key="1">
    <source>
        <dbReference type="ARBA" id="ARBA00007381"/>
    </source>
</evidence>
<dbReference type="SUPFAM" id="SSF100920">
    <property type="entry name" value="Heat shock protein 70kD (HSP70), peptide-binding domain"/>
    <property type="match status" value="1"/>
</dbReference>
<evidence type="ECO:0000256" key="2">
    <source>
        <dbReference type="ARBA" id="ARBA00014415"/>
    </source>
</evidence>
<dbReference type="CDD" id="cd10234">
    <property type="entry name" value="ASKHA_NBD_HSP70_DnaK-like"/>
    <property type="match status" value="1"/>
</dbReference>
<dbReference type="Gene3D" id="3.90.640.10">
    <property type="entry name" value="Actin, Chain A, domain 4"/>
    <property type="match status" value="1"/>
</dbReference>
<reference evidence="11 12" key="1">
    <citation type="submission" date="2018-08" db="EMBL/GenBank/DDBJ databases">
        <title>Recombination of ecologically and evolutionarily significant loci maintains genetic cohesion in the Pseudomonas syringae species complex.</title>
        <authorList>
            <person name="Dillon M."/>
            <person name="Thakur S."/>
            <person name="Almeida R.N.D."/>
            <person name="Weir B.S."/>
            <person name="Guttman D.S."/>
        </authorList>
    </citation>
    <scope>NUCLEOTIDE SEQUENCE [LARGE SCALE GENOMIC DNA]</scope>
    <source>
        <strain evidence="11 12">ICMP 7846</strain>
    </source>
</reference>
<dbReference type="NCBIfam" id="NF003520">
    <property type="entry name" value="PRK05183.1"/>
    <property type="match status" value="1"/>
</dbReference>
<comment type="caution">
    <text evidence="11">The sequence shown here is derived from an EMBL/GenBank/DDBJ whole genome shotgun (WGS) entry which is preliminary data.</text>
</comment>
<dbReference type="InterPro" id="IPR029047">
    <property type="entry name" value="HSP70_peptide-bd_sf"/>
</dbReference>
<dbReference type="Gene3D" id="1.20.1270.10">
    <property type="match status" value="1"/>
</dbReference>
<protein>
    <recommendedName>
        <fullName evidence="2 8">Chaperone protein DnaK</fullName>
    </recommendedName>
    <alternativeName>
        <fullName evidence="8">HSP70</fullName>
    </alternativeName>
    <alternativeName>
        <fullName evidence="8">Heat shock 70 kDa protein</fullName>
    </alternativeName>
    <alternativeName>
        <fullName evidence="8">Heat shock protein 70</fullName>
    </alternativeName>
</protein>
<organism evidence="11 12">
    <name type="scientific">Pseudomonas aeruginosa</name>
    <dbReference type="NCBI Taxonomy" id="287"/>
    <lineage>
        <taxon>Bacteria</taxon>
        <taxon>Pseudomonadati</taxon>
        <taxon>Pseudomonadota</taxon>
        <taxon>Gammaproteobacteria</taxon>
        <taxon>Pseudomonadales</taxon>
        <taxon>Pseudomonadaceae</taxon>
        <taxon>Pseudomonas</taxon>
    </lineage>
</organism>
<dbReference type="GO" id="GO:0051082">
    <property type="term" value="F:unfolded protein binding"/>
    <property type="evidence" value="ECO:0007669"/>
    <property type="project" value="InterPro"/>
</dbReference>
<dbReference type="PRINTS" id="PR00301">
    <property type="entry name" value="HEATSHOCK70"/>
</dbReference>
<evidence type="ECO:0000256" key="6">
    <source>
        <dbReference type="ARBA" id="ARBA00023016"/>
    </source>
</evidence>
<dbReference type="Proteomes" id="UP000270834">
    <property type="component" value="Unassembled WGS sequence"/>
</dbReference>
<keyword evidence="5 8" id="KW-0067">ATP-binding</keyword>
<dbReference type="Gene3D" id="2.60.34.10">
    <property type="entry name" value="Substrate Binding Domain Of DNAk, Chain A, domain 1"/>
    <property type="match status" value="1"/>
</dbReference>
<dbReference type="Pfam" id="PF00012">
    <property type="entry name" value="HSP70"/>
    <property type="match status" value="1"/>
</dbReference>
<dbReference type="PANTHER" id="PTHR19375">
    <property type="entry name" value="HEAT SHOCK PROTEIN 70KDA"/>
    <property type="match status" value="1"/>
</dbReference>
<evidence type="ECO:0000256" key="7">
    <source>
        <dbReference type="ARBA" id="ARBA00023186"/>
    </source>
</evidence>
<evidence type="ECO:0000256" key="10">
    <source>
        <dbReference type="SAM" id="Coils"/>
    </source>
</evidence>
<keyword evidence="7 8" id="KW-0143">Chaperone</keyword>
<dbReference type="InterPro" id="IPR018181">
    <property type="entry name" value="Heat_shock_70_CS"/>
</dbReference>
<accession>A0A3M5EWU7</accession>
<dbReference type="FunFam" id="3.90.640.10:FF:000003">
    <property type="entry name" value="Molecular chaperone DnaK"/>
    <property type="match status" value="1"/>
</dbReference>
<comment type="function">
    <text evidence="8">Acts as a chaperone.</text>
</comment>
<dbReference type="InterPro" id="IPR012725">
    <property type="entry name" value="Chaperone_DnaK"/>
</dbReference>
<proteinExistence type="evidence at transcript level"/>
<feature type="coiled-coil region" evidence="10">
    <location>
        <begin position="585"/>
        <end position="629"/>
    </location>
</feature>
<sequence>MGKIIGIDLGTTNSCVAILENGNVKVIENAEGARTTPSIIAYTNDGETLVGQPAKRQAVTNPQNTLYAVKRLIGRRFEENVVQKDIQMVPYSIVKADNGDAWVEVKGQKMAPPQISAEVLKKMKKTAEDYLGEPVTEAVITVPAYFNDSQRQATKDAGRIAGLDVKRIINEPTAAALAYGLDKAKGDHTVIVYDLGGGTFDVSVIEIAEVDGEHQFEVLATNGDTFLGGEDFDIRLIDYLVDEFKKESGINLKGDPLAMQRLKEAAEKAKIELSSTQQTDVNLPYVTADASGPKHLNVKVSRAKLESLVEDLVQRTIEPCRTALKDAGLDVSDIHEVILVGGQTRMPLVQKTVAEFFGKEARKDVNPDEAVAVGAAIQGAVLAGDVKDVLLLDVTPLTLGIETLGGVMTGLIEKNTTIPTKKSQVFSTADDNQGAVTIHVLQGERELVKDCRSLARFELRGIPPMVAGAAKIRVTFQVDADGLLGVSARELSSGVEASIQVKPSYGLTDGEIARMLKDSFDYAGDDKAARALREQQVEAQRLLEAVQSALDVDGERLLDEEERLAIAAQMDTLRELAGGSDTAAIENQNARNDFLRKEIVVLDARIKEISELKSRRQQLLERMKIIQDLQGNRPIIGRVFDQLVRTLPDGVYFTDLKMTGKNIAIAGAAESNNRVSNLMRNMDASEWLTAPTLNEVKAVTQGAVDQANVFQLTVQQTQPGEEDAKAKHGVAQGAKK</sequence>
<evidence type="ECO:0000256" key="9">
    <source>
        <dbReference type="RuleBase" id="RU003322"/>
    </source>
</evidence>
<dbReference type="SUPFAM" id="SSF53067">
    <property type="entry name" value="Actin-like ATPase domain"/>
    <property type="match status" value="2"/>
</dbReference>
<evidence type="ECO:0000256" key="4">
    <source>
        <dbReference type="ARBA" id="ARBA00022741"/>
    </source>
</evidence>
<evidence type="ECO:0000313" key="12">
    <source>
        <dbReference type="Proteomes" id="UP000270834"/>
    </source>
</evidence>
<dbReference type="GO" id="GO:0005524">
    <property type="term" value="F:ATP binding"/>
    <property type="evidence" value="ECO:0007669"/>
    <property type="project" value="UniProtKB-UniRule"/>
</dbReference>
<evidence type="ECO:0000256" key="5">
    <source>
        <dbReference type="ARBA" id="ARBA00022840"/>
    </source>
</evidence>
<dbReference type="NCBIfam" id="NF001413">
    <property type="entry name" value="PRK00290.1"/>
    <property type="match status" value="1"/>
</dbReference>
<dbReference type="NCBIfam" id="TIGR02350">
    <property type="entry name" value="prok_dnaK"/>
    <property type="match status" value="1"/>
</dbReference>
<dbReference type="PROSITE" id="PS00297">
    <property type="entry name" value="HSP70_1"/>
    <property type="match status" value="1"/>
</dbReference>
<dbReference type="PROSITE" id="PS01036">
    <property type="entry name" value="HSP70_3"/>
    <property type="match status" value="1"/>
</dbReference>
<keyword evidence="3 8" id="KW-0597">Phosphoprotein</keyword>
<dbReference type="InterPro" id="IPR029048">
    <property type="entry name" value="HSP70_C_sf"/>
</dbReference>
<dbReference type="InterPro" id="IPR043129">
    <property type="entry name" value="ATPase_NBD"/>
</dbReference>
<dbReference type="GO" id="GO:0140662">
    <property type="term" value="F:ATP-dependent protein folding chaperone"/>
    <property type="evidence" value="ECO:0007669"/>
    <property type="project" value="InterPro"/>
</dbReference>
<gene>
    <name evidence="8" type="primary">dnaK</name>
    <name evidence="11" type="ORF">ALP65_02010</name>
</gene>
<dbReference type="Pfam" id="PF05137">
    <property type="entry name" value="PilN"/>
    <property type="match status" value="1"/>
</dbReference>
<keyword evidence="10" id="KW-0175">Coiled coil</keyword>
<feature type="modified residue" description="Phosphothreonine; by autocatalysis" evidence="8">
    <location>
        <position position="199"/>
    </location>
</feature>
<dbReference type="FunFam" id="3.30.420.40:FF:000004">
    <property type="entry name" value="Molecular chaperone DnaK"/>
    <property type="match status" value="1"/>
</dbReference>
<dbReference type="FunFam" id="2.60.34.10:FF:000005">
    <property type="entry name" value="Chaperone protein HscA homolog"/>
    <property type="match status" value="1"/>
</dbReference>
<comment type="induction">
    <text evidence="8">By stress conditions e.g. heat shock.</text>
</comment>
<dbReference type="HAMAP" id="MF_00332">
    <property type="entry name" value="DnaK"/>
    <property type="match status" value="1"/>
</dbReference>
<evidence type="ECO:0000256" key="3">
    <source>
        <dbReference type="ARBA" id="ARBA00022553"/>
    </source>
</evidence>